<dbReference type="Pfam" id="PF13365">
    <property type="entry name" value="Trypsin_2"/>
    <property type="match status" value="1"/>
</dbReference>
<dbReference type="SUPFAM" id="SSF50156">
    <property type="entry name" value="PDZ domain-like"/>
    <property type="match status" value="1"/>
</dbReference>
<dbReference type="AlphaFoldDB" id="A0AAN1UV93"/>
<feature type="domain" description="PDZ" evidence="4">
    <location>
        <begin position="268"/>
        <end position="367"/>
    </location>
</feature>
<keyword evidence="2" id="KW-0645">Protease</keyword>
<reference evidence="5 6" key="1">
    <citation type="journal article" date="2018" name="Sci. Rep.">
        <title>Genome Features and Biochemical Characteristics of a Robust, Fast Growing and Naturally Transformable Cyanobacterium Synechococcus elongatus PCC 11801 Isolated from India.</title>
        <authorList>
            <person name="Jaiswal D."/>
            <person name="Sengupta A."/>
            <person name="Sohoni S."/>
            <person name="Sengupta S."/>
            <person name="Phadnavis A.G."/>
            <person name="Pakrasi H.B."/>
            <person name="Wangikar P.P."/>
        </authorList>
    </citation>
    <scope>NUCLEOTIDE SEQUENCE [LARGE SCALE GENOMIC DNA]</scope>
    <source>
        <strain evidence="5 6">PCC 11801</strain>
    </source>
</reference>
<protein>
    <submittedName>
        <fullName evidence="5">HhoA/HhoB/HtrA family serine endopeptidase</fullName>
        <ecNumber evidence="5">3.4.21.-</ecNumber>
    </submittedName>
</protein>
<evidence type="ECO:0000313" key="6">
    <source>
        <dbReference type="Proteomes" id="UP000267249"/>
    </source>
</evidence>
<dbReference type="InterPro" id="IPR009003">
    <property type="entry name" value="Peptidase_S1_PA"/>
</dbReference>
<dbReference type="SMART" id="SM00228">
    <property type="entry name" value="PDZ"/>
    <property type="match status" value="1"/>
</dbReference>
<comment type="similarity">
    <text evidence="1">Belongs to the peptidase S1C family.</text>
</comment>
<dbReference type="GO" id="GO:0006508">
    <property type="term" value="P:proteolysis"/>
    <property type="evidence" value="ECO:0007669"/>
    <property type="project" value="UniProtKB-KW"/>
</dbReference>
<dbReference type="PANTHER" id="PTHR22939:SF129">
    <property type="entry name" value="SERINE PROTEASE HTRA2, MITOCHONDRIAL"/>
    <property type="match status" value="1"/>
</dbReference>
<evidence type="ECO:0000259" key="4">
    <source>
        <dbReference type="PROSITE" id="PS50106"/>
    </source>
</evidence>
<dbReference type="Gene3D" id="2.40.10.120">
    <property type="match status" value="1"/>
</dbReference>
<evidence type="ECO:0000256" key="2">
    <source>
        <dbReference type="ARBA" id="ARBA00022670"/>
    </source>
</evidence>
<dbReference type="InterPro" id="IPR001940">
    <property type="entry name" value="Peptidase_S1C"/>
</dbReference>
<evidence type="ECO:0000313" key="5">
    <source>
        <dbReference type="EMBL" id="AZB73386.1"/>
    </source>
</evidence>
<dbReference type="PRINTS" id="PR00834">
    <property type="entry name" value="PROTEASES2C"/>
</dbReference>
<organism evidence="5 6">
    <name type="scientific">Synechococcus elongatus PCC 11801</name>
    <dbReference type="NCBI Taxonomy" id="2219813"/>
    <lineage>
        <taxon>Bacteria</taxon>
        <taxon>Bacillati</taxon>
        <taxon>Cyanobacteriota</taxon>
        <taxon>Cyanophyceae</taxon>
        <taxon>Synechococcales</taxon>
        <taxon>Synechococcaceae</taxon>
        <taxon>Synechococcus</taxon>
    </lineage>
</organism>
<dbReference type="Proteomes" id="UP000267249">
    <property type="component" value="Chromosome"/>
</dbReference>
<dbReference type="InterPro" id="IPR001478">
    <property type="entry name" value="PDZ"/>
</dbReference>
<dbReference type="Pfam" id="PF13180">
    <property type="entry name" value="PDZ_2"/>
    <property type="match status" value="1"/>
</dbReference>
<dbReference type="Gene3D" id="2.30.42.10">
    <property type="match status" value="1"/>
</dbReference>
<dbReference type="InterPro" id="IPR036034">
    <property type="entry name" value="PDZ_sf"/>
</dbReference>
<gene>
    <name evidence="5" type="ORF">DOP62_12305</name>
</gene>
<proteinExistence type="inferred from homology"/>
<name>A0AAN1UV93_SYNEL</name>
<dbReference type="InterPro" id="IPR048172">
    <property type="entry name" value="HhoA_HhoB_HtrA-like"/>
</dbReference>
<dbReference type="EMBL" id="CP030139">
    <property type="protein sequence ID" value="AZB73386.1"/>
    <property type="molecule type" value="Genomic_DNA"/>
</dbReference>
<dbReference type="EC" id="3.4.21.-" evidence="5"/>
<evidence type="ECO:0000256" key="3">
    <source>
        <dbReference type="ARBA" id="ARBA00022801"/>
    </source>
</evidence>
<dbReference type="GO" id="GO:0004252">
    <property type="term" value="F:serine-type endopeptidase activity"/>
    <property type="evidence" value="ECO:0007669"/>
    <property type="project" value="InterPro"/>
</dbReference>
<keyword evidence="3 5" id="KW-0378">Hydrolase</keyword>
<dbReference type="SUPFAM" id="SSF50494">
    <property type="entry name" value="Trypsin-like serine proteases"/>
    <property type="match status" value="1"/>
</dbReference>
<dbReference type="PROSITE" id="PS50106">
    <property type="entry name" value="PDZ"/>
    <property type="match status" value="1"/>
</dbReference>
<dbReference type="PANTHER" id="PTHR22939">
    <property type="entry name" value="SERINE PROTEASE FAMILY S1C HTRA-RELATED"/>
    <property type="match status" value="1"/>
</dbReference>
<sequence>MTDSFFTRTLGLSGLVLLGLGGCSQVAQLPAPPNPLSVNRSEAAAPSRPPLPLPENGNFIVAAVEREGAAVVRINASRRVGNADPFGGLFGGPPANDRVERGSGSGFIFDSNGLLMTNAHVVEGADRVQVRLKDGRTYEGKVLGADSVTDVAVVKIDAKDLPTVRLGNSDQLRPGEWAIAIGNPLGLDSTVTVGIISATGRSSSEVGIPDKRVGFIQTDAAINPGNSGGPLLNAAGEVIGINTAIRADGQGIGFAVPINTARRIADQIIQTGKASHPLLGVQMLPLTPEIAQENNRNPNARIKLPEIEGALIVQVLPNSPAAAAGIRRGDVITTADGQSIRSASDLQAAVEKKKVGDRLSLDLLRQQQKRQVTVQLAEIPQQQG</sequence>
<dbReference type="NCBIfam" id="NF041521">
    <property type="entry name" value="HhoA_HhoB_HtrA"/>
    <property type="match status" value="1"/>
</dbReference>
<dbReference type="RefSeq" id="WP_208674173.1">
    <property type="nucleotide sequence ID" value="NZ_CP030139.2"/>
</dbReference>
<accession>A0AAN1UV93</accession>
<evidence type="ECO:0000256" key="1">
    <source>
        <dbReference type="ARBA" id="ARBA00010541"/>
    </source>
</evidence>